<dbReference type="InterPro" id="IPR050400">
    <property type="entry name" value="Bact_Cytoskel_RodZ"/>
</dbReference>
<evidence type="ECO:0000313" key="4">
    <source>
        <dbReference type="Proteomes" id="UP000641954"/>
    </source>
</evidence>
<gene>
    <name evidence="3" type="ORF">H6G72_29140</name>
</gene>
<keyword evidence="2" id="KW-0472">Membrane</keyword>
<dbReference type="Proteomes" id="UP000641954">
    <property type="component" value="Unassembled WGS sequence"/>
</dbReference>
<dbReference type="InterPro" id="IPR010982">
    <property type="entry name" value="Lambda_DNA-bd_dom_sf"/>
</dbReference>
<organism evidence="3 4">
    <name type="scientific">Planktothricoides raciborskii FACHB-1370</name>
    <dbReference type="NCBI Taxonomy" id="2949576"/>
    <lineage>
        <taxon>Bacteria</taxon>
        <taxon>Bacillati</taxon>
        <taxon>Cyanobacteriota</taxon>
        <taxon>Cyanophyceae</taxon>
        <taxon>Oscillatoriophycideae</taxon>
        <taxon>Oscillatoriales</taxon>
        <taxon>Oscillatoriaceae</taxon>
        <taxon>Planktothricoides</taxon>
    </lineage>
</organism>
<protein>
    <submittedName>
        <fullName evidence="3">Helix-turn-helix domain-containing protein</fullName>
    </submittedName>
</protein>
<dbReference type="PANTHER" id="PTHR34475:SF1">
    <property type="entry name" value="CYTOSKELETON PROTEIN RODZ"/>
    <property type="match status" value="1"/>
</dbReference>
<evidence type="ECO:0000256" key="1">
    <source>
        <dbReference type="SAM" id="MobiDB-lite"/>
    </source>
</evidence>
<feature type="region of interest" description="Disordered" evidence="1">
    <location>
        <begin position="99"/>
        <end position="124"/>
    </location>
</feature>
<proteinExistence type="predicted"/>
<accession>A0ABR8EPK9</accession>
<dbReference type="PANTHER" id="PTHR34475">
    <property type="match status" value="1"/>
</dbReference>
<keyword evidence="4" id="KW-1185">Reference proteome</keyword>
<keyword evidence="2" id="KW-0812">Transmembrane</keyword>
<feature type="region of interest" description="Disordered" evidence="1">
    <location>
        <begin position="64"/>
        <end position="84"/>
    </location>
</feature>
<feature type="transmembrane region" description="Helical" evidence="2">
    <location>
        <begin position="318"/>
        <end position="339"/>
    </location>
</feature>
<evidence type="ECO:0000313" key="3">
    <source>
        <dbReference type="EMBL" id="MBD2547815.1"/>
    </source>
</evidence>
<sequence>MISLVTEIEAEVYASPIYCHALATLEKKSQKRNTDSLLKKVTRSVIRVAFQRFLTIPEFHRQSLTTQPGELSNPSLNNPETAQMTSDNLNSVKVESPVESTIESPVESTIESPVESTIESPVESTIESPVESPVEETQALLDPASPQVADAIAESPELKRKTKLHDFLEEAKELGTKITHYLENISEGNSVNHQKIDAKSLKIDLQQAQQQRLQDIGRQIRAARLAKSISIAQLNVKTAILSSKIEAIENGCLEKLPEPIYLQGYIRRLGQAVGLDGDRLANYFLNTPPHPGGNINIKIPGNSHSYREQTQPKIYLNYMHFIWVYISLIASAFGMLHFIDNQSDASTNLPEDKQKNMEYLPINPNPEKCQQKSSPELIAPEKNITANLSISPPETL</sequence>
<name>A0ABR8EPK9_9CYAN</name>
<keyword evidence="2" id="KW-1133">Transmembrane helix</keyword>
<evidence type="ECO:0000256" key="2">
    <source>
        <dbReference type="SAM" id="Phobius"/>
    </source>
</evidence>
<comment type="caution">
    <text evidence="3">The sequence shown here is derived from an EMBL/GenBank/DDBJ whole genome shotgun (WGS) entry which is preliminary data.</text>
</comment>
<dbReference type="Pfam" id="PF13413">
    <property type="entry name" value="HTH_25"/>
    <property type="match status" value="1"/>
</dbReference>
<reference evidence="3 4" key="1">
    <citation type="journal article" date="2020" name="ISME J.">
        <title>Comparative genomics reveals insights into cyanobacterial evolution and habitat adaptation.</title>
        <authorList>
            <person name="Chen M.Y."/>
            <person name="Teng W.K."/>
            <person name="Zhao L."/>
            <person name="Hu C.X."/>
            <person name="Zhou Y.K."/>
            <person name="Han B.P."/>
            <person name="Song L.R."/>
            <person name="Shu W.S."/>
        </authorList>
    </citation>
    <scope>NUCLEOTIDE SEQUENCE [LARGE SCALE GENOMIC DNA]</scope>
    <source>
        <strain evidence="3 4">FACHB-1370</strain>
    </source>
</reference>
<dbReference type="EMBL" id="JACJSK010000095">
    <property type="protein sequence ID" value="MBD2547815.1"/>
    <property type="molecule type" value="Genomic_DNA"/>
</dbReference>
<dbReference type="RefSeq" id="WP_206756783.1">
    <property type="nucleotide sequence ID" value="NZ_JACJSK010000095.1"/>
</dbReference>
<dbReference type="Gene3D" id="1.10.260.40">
    <property type="entry name" value="lambda repressor-like DNA-binding domains"/>
    <property type="match status" value="1"/>
</dbReference>